<dbReference type="InterPro" id="IPR051162">
    <property type="entry name" value="T4SS_component"/>
</dbReference>
<dbReference type="PANTHER" id="PTHR30121:SF6">
    <property type="entry name" value="SLR6007 PROTEIN"/>
    <property type="match status" value="1"/>
</dbReference>
<reference evidence="4" key="1">
    <citation type="submission" date="2020-10" db="EMBL/GenBank/DDBJ databases">
        <title>Ca. Dormibacterota MAGs.</title>
        <authorList>
            <person name="Montgomery K."/>
        </authorList>
    </citation>
    <scope>NUCLEOTIDE SEQUENCE [LARGE SCALE GENOMIC DNA]</scope>
    <source>
        <strain evidence="4">SC8812_S17_10</strain>
    </source>
</reference>
<keyword evidence="4" id="KW-0238">DNA-binding</keyword>
<dbReference type="InterPro" id="IPR019476">
    <property type="entry name" value="T4SS_TraD_DNA-bd"/>
</dbReference>
<feature type="transmembrane region" description="Helical" evidence="2">
    <location>
        <begin position="135"/>
        <end position="157"/>
    </location>
</feature>
<accession>A0A934K3H2</accession>
<organism evidence="4 5">
    <name type="scientific">Candidatus Nephthysia bennettiae</name>
    <dbReference type="NCBI Taxonomy" id="3127016"/>
    <lineage>
        <taxon>Bacteria</taxon>
        <taxon>Bacillati</taxon>
        <taxon>Candidatus Dormiibacterota</taxon>
        <taxon>Candidatus Dormibacteria</taxon>
        <taxon>Candidatus Dormibacterales</taxon>
        <taxon>Candidatus Dormibacteraceae</taxon>
        <taxon>Candidatus Nephthysia</taxon>
    </lineage>
</organism>
<dbReference type="RefSeq" id="WP_338200985.1">
    <property type="nucleotide sequence ID" value="NZ_JAEKNR010000100.1"/>
</dbReference>
<feature type="region of interest" description="Disordered" evidence="1">
    <location>
        <begin position="670"/>
        <end position="723"/>
    </location>
</feature>
<keyword evidence="2" id="KW-0812">Transmembrane</keyword>
<dbReference type="SUPFAM" id="SSF52540">
    <property type="entry name" value="P-loop containing nucleoside triphosphate hydrolases"/>
    <property type="match status" value="1"/>
</dbReference>
<feature type="transmembrane region" description="Helical" evidence="2">
    <location>
        <begin position="12"/>
        <end position="36"/>
    </location>
</feature>
<sequence length="723" mass="77587">MNGEVRGWVWGSTPAGCLIRCVVLLFTPIVVALWGLDQYLHRQAATGQPGSSGAPRAAIAVRVDFDQLLTVLALVLLLGAGMALMRRFAPQQVQRRLYRGLQVAGGILALLQPGLLLGAAVTAAICWERPRPLRYLVRGCAAVAAALLLALGAWSWGWPVLLRSGHLPIAQAMLAALVEVFLGSVWLRLYLDLTSTAESEVRMAKRGDRMQARFERAAGADPIHPLVWQRTRRHPAGSIDLGVDRVRGRALQVPLRSLRRHATLVGVIGSGKTVAIGRIIDGVLAQPVPWAVLVVDCKGGELHDTAQELAETHGVPFQEVNPGQPRSLRYDITQLGSPAEIADKLTSAFPSTPDAAIYRDTSYHALVHAVAARMSTNGGTVLLEELEATLDKAMLSKLAGQVRESVPGTASELLAIAERMGNPRHTTSSAISGMASRLGALRAGRFAEILNGGGPALDLITAASEPRVTYISLPALASSADLRMMGRVLLSDLKLLAHHRLHPANRPRPCLIVLDEFSALDDPENVRDLLRQAREPELPCLTASQSLPEPGGCRNELLQAGLQVFLKCLPADADEFAMLAGTVIGRSLVHEVEFFPVRSRKGATGELERFRCHPRWFRLFANPGLCGVRFDRPGELPTVTIAQIYENQPDTTLAGRACCWLTERLGGSRREPDVRSAAGSGETAAKPEPAWQAGTGDEAGGSDSSTSRNGDGPRVALAPEGAE</sequence>
<evidence type="ECO:0000313" key="4">
    <source>
        <dbReference type="EMBL" id="MBJ7598184.1"/>
    </source>
</evidence>
<dbReference type="Gene3D" id="3.40.50.300">
    <property type="entry name" value="P-loop containing nucleotide triphosphate hydrolases"/>
    <property type="match status" value="2"/>
</dbReference>
<feature type="transmembrane region" description="Helical" evidence="2">
    <location>
        <begin position="68"/>
        <end position="89"/>
    </location>
</feature>
<feature type="domain" description="Type IV secretion system coupling protein TraD DNA-binding" evidence="3">
    <location>
        <begin position="253"/>
        <end position="535"/>
    </location>
</feature>
<gene>
    <name evidence="4" type="ORF">JF922_08880</name>
</gene>
<name>A0A934K3H2_9BACT</name>
<feature type="transmembrane region" description="Helical" evidence="2">
    <location>
        <begin position="169"/>
        <end position="191"/>
    </location>
</feature>
<dbReference type="AlphaFoldDB" id="A0A934K3H2"/>
<dbReference type="Proteomes" id="UP000612893">
    <property type="component" value="Unassembled WGS sequence"/>
</dbReference>
<evidence type="ECO:0000313" key="5">
    <source>
        <dbReference type="Proteomes" id="UP000612893"/>
    </source>
</evidence>
<comment type="caution">
    <text evidence="4">The sequence shown here is derived from an EMBL/GenBank/DDBJ whole genome shotgun (WGS) entry which is preliminary data.</text>
</comment>
<dbReference type="EMBL" id="JAEKNR010000100">
    <property type="protein sequence ID" value="MBJ7598184.1"/>
    <property type="molecule type" value="Genomic_DNA"/>
</dbReference>
<feature type="transmembrane region" description="Helical" evidence="2">
    <location>
        <begin position="101"/>
        <end position="123"/>
    </location>
</feature>
<evidence type="ECO:0000259" key="3">
    <source>
        <dbReference type="Pfam" id="PF10412"/>
    </source>
</evidence>
<dbReference type="Pfam" id="PF10412">
    <property type="entry name" value="TrwB_AAD_bind"/>
    <property type="match status" value="1"/>
</dbReference>
<dbReference type="PANTHER" id="PTHR30121">
    <property type="entry name" value="UNCHARACTERIZED PROTEIN YJGR-RELATED"/>
    <property type="match status" value="1"/>
</dbReference>
<evidence type="ECO:0000256" key="1">
    <source>
        <dbReference type="SAM" id="MobiDB-lite"/>
    </source>
</evidence>
<keyword evidence="2" id="KW-0472">Membrane</keyword>
<evidence type="ECO:0000256" key="2">
    <source>
        <dbReference type="SAM" id="Phobius"/>
    </source>
</evidence>
<proteinExistence type="predicted"/>
<protein>
    <submittedName>
        <fullName evidence="4">Type IV secretion system DNA-binding domain-containing protein</fullName>
    </submittedName>
</protein>
<dbReference type="GO" id="GO:0003677">
    <property type="term" value="F:DNA binding"/>
    <property type="evidence" value="ECO:0007669"/>
    <property type="project" value="UniProtKB-KW"/>
</dbReference>
<keyword evidence="2" id="KW-1133">Transmembrane helix</keyword>
<dbReference type="InterPro" id="IPR027417">
    <property type="entry name" value="P-loop_NTPase"/>
</dbReference>
<keyword evidence="5" id="KW-1185">Reference proteome</keyword>